<proteinExistence type="predicted"/>
<dbReference type="AlphaFoldDB" id="A0A4Q9PEC8"/>
<keyword evidence="3" id="KW-1185">Reference proteome</keyword>
<evidence type="ECO:0000256" key="1">
    <source>
        <dbReference type="SAM" id="Phobius"/>
    </source>
</evidence>
<keyword evidence="1" id="KW-1133">Transmembrane helix</keyword>
<dbReference type="Proteomes" id="UP000292082">
    <property type="component" value="Unassembled WGS sequence"/>
</dbReference>
<accession>A0A4Q9PEC8</accession>
<name>A0A4Q9PEC8_9APHY</name>
<reference evidence="2 3" key="1">
    <citation type="submission" date="2019-01" db="EMBL/GenBank/DDBJ databases">
        <title>Draft genome sequences of three monokaryotic isolates of the white-rot basidiomycete fungus Dichomitus squalens.</title>
        <authorList>
            <consortium name="DOE Joint Genome Institute"/>
            <person name="Lopez S.C."/>
            <person name="Andreopoulos B."/>
            <person name="Pangilinan J."/>
            <person name="Lipzen A."/>
            <person name="Riley R."/>
            <person name="Ahrendt S."/>
            <person name="Ng V."/>
            <person name="Barry K."/>
            <person name="Daum C."/>
            <person name="Grigoriev I.V."/>
            <person name="Hilden K.S."/>
            <person name="Makela M.R."/>
            <person name="de Vries R.P."/>
        </authorList>
    </citation>
    <scope>NUCLEOTIDE SEQUENCE [LARGE SCALE GENOMIC DNA]</scope>
    <source>
        <strain evidence="2 3">CBS 464.89</strain>
    </source>
</reference>
<evidence type="ECO:0000313" key="3">
    <source>
        <dbReference type="Proteomes" id="UP000292082"/>
    </source>
</evidence>
<evidence type="ECO:0000313" key="2">
    <source>
        <dbReference type="EMBL" id="TBU51321.1"/>
    </source>
</evidence>
<sequence>MIDTKLDDDDWYPRASESEPAKSLQYLPLHPRFALYFATFTTVSRLYIVNLTFGHFSDFARMINSLPVLRKLVCSNVRCVALGPLPFNMRPRADGSHAPAPPFAPNLQVLCLVCTLQYAWHASQIIHPVERGHTLRPETGIGMWAASQGIASCHALLPRHKNGPARYVDSAS</sequence>
<feature type="transmembrane region" description="Helical" evidence="1">
    <location>
        <begin position="33"/>
        <end position="53"/>
    </location>
</feature>
<keyword evidence="1" id="KW-0472">Membrane</keyword>
<keyword evidence="1" id="KW-0812">Transmembrane</keyword>
<dbReference type="EMBL" id="ML145340">
    <property type="protein sequence ID" value="TBU51321.1"/>
    <property type="molecule type" value="Genomic_DNA"/>
</dbReference>
<organism evidence="2 3">
    <name type="scientific">Dichomitus squalens</name>
    <dbReference type="NCBI Taxonomy" id="114155"/>
    <lineage>
        <taxon>Eukaryota</taxon>
        <taxon>Fungi</taxon>
        <taxon>Dikarya</taxon>
        <taxon>Basidiomycota</taxon>
        <taxon>Agaricomycotina</taxon>
        <taxon>Agaricomycetes</taxon>
        <taxon>Polyporales</taxon>
        <taxon>Polyporaceae</taxon>
        <taxon>Dichomitus</taxon>
    </lineage>
</organism>
<protein>
    <submittedName>
        <fullName evidence="2">Uncharacterized protein</fullName>
    </submittedName>
</protein>
<gene>
    <name evidence="2" type="ORF">BD310DRAFT_1007140</name>
</gene>